<evidence type="ECO:0000313" key="2">
    <source>
        <dbReference type="EMBL" id="GES02281.1"/>
    </source>
</evidence>
<accession>A0A5M3W531</accession>
<comment type="caution">
    <text evidence="2">The sequence shown here is derived from an EMBL/GenBank/DDBJ whole genome shotgun (WGS) entry which is preliminary data.</text>
</comment>
<dbReference type="InterPro" id="IPR000914">
    <property type="entry name" value="SBP_5_dom"/>
</dbReference>
<feature type="domain" description="Solute-binding protein family 5" evidence="1">
    <location>
        <begin position="91"/>
        <end position="487"/>
    </location>
</feature>
<dbReference type="InterPro" id="IPR030678">
    <property type="entry name" value="Peptide/Ni-bd"/>
</dbReference>
<dbReference type="PROSITE" id="PS51257">
    <property type="entry name" value="PROKAR_LIPOPROTEIN"/>
    <property type="match status" value="1"/>
</dbReference>
<dbReference type="AlphaFoldDB" id="A0A5M3W531"/>
<dbReference type="PANTHER" id="PTHR30290">
    <property type="entry name" value="PERIPLASMIC BINDING COMPONENT OF ABC TRANSPORTER"/>
    <property type="match status" value="1"/>
</dbReference>
<protein>
    <submittedName>
        <fullName evidence="2">ABC transporter substrate-binding protein</fullName>
    </submittedName>
</protein>
<dbReference type="OrthoDB" id="5240629at2"/>
<dbReference type="Gene3D" id="3.10.105.10">
    <property type="entry name" value="Dipeptide-binding Protein, Domain 3"/>
    <property type="match status" value="1"/>
</dbReference>
<proteinExistence type="predicted"/>
<keyword evidence="3" id="KW-1185">Reference proteome</keyword>
<dbReference type="GO" id="GO:0042597">
    <property type="term" value="C:periplasmic space"/>
    <property type="evidence" value="ECO:0007669"/>
    <property type="project" value="UniProtKB-ARBA"/>
</dbReference>
<gene>
    <name evidence="2" type="ORF">Acor_43470</name>
</gene>
<dbReference type="PIRSF" id="PIRSF002741">
    <property type="entry name" value="MppA"/>
    <property type="match status" value="1"/>
</dbReference>
<sequence length="588" mass="63566">MGSVKIRGGVAIATVLIFGGTACGGTGEKNVFPGGGGIPVQGGVLKVVGSGDVDHLDPSSSYTTVAYNLNRTWTRQLVTYPASNDFDTAIKIVPDAAEALPKISADGRTYTFKIRDGVLWNTSPARQVTASDFVRGLKRLANPVQPSGGISYYTGTIDGMQEFFTAFQKVPKTVPAIAQFMARTPIRGVRAIDPRTLEIKLTTRASDFLNILALPFASPAPVEYERYLPDGPDFRQHTISLGPYRIDSYQAGRAIVLLRNPAWKKAADSVRQQYVDRIQITLGQDSADVVQQQLEAGTADVSWDQPVPTSAIQRLIGDPDYHVFEGSSLNPFLVFNLQSPNNNRALANVKVRQAINFAINKVAIAQIWGGTTLNTVLDGAVPPGSIGFDTEVRPFATPGHAGDPAKCRLMMAQAGVSNLVLQFPYRTNSNHPKVAQSIAGDLTKCGIGSNLIATAPEDFYGRYLSSVAKSREGKWDIGAPAWLPDWYGNNGRSVVVPLFDGSNYTEGSTDYGAYNNPKVNAVIAKALTAGSESEAENRWKEANAMIMADAPIVPLTSQNVPKFHSSRVRNAIYSPMSQQFDYTQLWLG</sequence>
<dbReference type="Pfam" id="PF00496">
    <property type="entry name" value="SBP_bac_5"/>
    <property type="match status" value="1"/>
</dbReference>
<dbReference type="SUPFAM" id="SSF53850">
    <property type="entry name" value="Periplasmic binding protein-like II"/>
    <property type="match status" value="1"/>
</dbReference>
<name>A0A5M3W531_9ACTN</name>
<reference evidence="2 3" key="1">
    <citation type="submission" date="2019-10" db="EMBL/GenBank/DDBJ databases">
        <title>Whole genome shotgun sequence of Acrocarpospora corrugata NBRC 13972.</title>
        <authorList>
            <person name="Ichikawa N."/>
            <person name="Kimura A."/>
            <person name="Kitahashi Y."/>
            <person name="Komaki H."/>
            <person name="Oguchi A."/>
        </authorList>
    </citation>
    <scope>NUCLEOTIDE SEQUENCE [LARGE SCALE GENOMIC DNA]</scope>
    <source>
        <strain evidence="2 3">NBRC 13972</strain>
    </source>
</reference>
<dbReference type="PANTHER" id="PTHR30290:SF83">
    <property type="entry name" value="ABC TRANSPORTER SUBSTRATE-BINDING PROTEIN"/>
    <property type="match status" value="1"/>
</dbReference>
<dbReference type="Proteomes" id="UP000334990">
    <property type="component" value="Unassembled WGS sequence"/>
</dbReference>
<organism evidence="2 3">
    <name type="scientific">Acrocarpospora corrugata</name>
    <dbReference type="NCBI Taxonomy" id="35763"/>
    <lineage>
        <taxon>Bacteria</taxon>
        <taxon>Bacillati</taxon>
        <taxon>Actinomycetota</taxon>
        <taxon>Actinomycetes</taxon>
        <taxon>Streptosporangiales</taxon>
        <taxon>Streptosporangiaceae</taxon>
        <taxon>Acrocarpospora</taxon>
    </lineage>
</organism>
<dbReference type="EMBL" id="BLAD01000057">
    <property type="protein sequence ID" value="GES02281.1"/>
    <property type="molecule type" value="Genomic_DNA"/>
</dbReference>
<dbReference type="GO" id="GO:1904680">
    <property type="term" value="F:peptide transmembrane transporter activity"/>
    <property type="evidence" value="ECO:0007669"/>
    <property type="project" value="TreeGrafter"/>
</dbReference>
<evidence type="ECO:0000313" key="3">
    <source>
        <dbReference type="Proteomes" id="UP000334990"/>
    </source>
</evidence>
<dbReference type="GO" id="GO:0043190">
    <property type="term" value="C:ATP-binding cassette (ABC) transporter complex"/>
    <property type="evidence" value="ECO:0007669"/>
    <property type="project" value="InterPro"/>
</dbReference>
<dbReference type="GO" id="GO:0015833">
    <property type="term" value="P:peptide transport"/>
    <property type="evidence" value="ECO:0007669"/>
    <property type="project" value="TreeGrafter"/>
</dbReference>
<dbReference type="Gene3D" id="3.40.190.10">
    <property type="entry name" value="Periplasmic binding protein-like II"/>
    <property type="match status" value="1"/>
</dbReference>
<dbReference type="CDD" id="cd08506">
    <property type="entry name" value="PBP2_clavulanate_OppA2"/>
    <property type="match status" value="1"/>
</dbReference>
<dbReference type="InterPro" id="IPR039424">
    <property type="entry name" value="SBP_5"/>
</dbReference>
<evidence type="ECO:0000259" key="1">
    <source>
        <dbReference type="Pfam" id="PF00496"/>
    </source>
</evidence>